<dbReference type="PANTHER" id="PTHR33048">
    <property type="entry name" value="PTH11-LIKE INTEGRAL MEMBRANE PROTEIN (AFU_ORTHOLOGUE AFUA_5G11245)"/>
    <property type="match status" value="1"/>
</dbReference>
<gene>
    <name evidence="9" type="ORF">IFR04_003531</name>
</gene>
<feature type="transmembrane region" description="Helical" evidence="7">
    <location>
        <begin position="93"/>
        <end position="111"/>
    </location>
</feature>
<protein>
    <recommendedName>
        <fullName evidence="8">Rhodopsin domain-containing protein</fullName>
    </recommendedName>
</protein>
<feature type="transmembrane region" description="Helical" evidence="7">
    <location>
        <begin position="31"/>
        <end position="50"/>
    </location>
</feature>
<dbReference type="PANTHER" id="PTHR33048:SF108">
    <property type="entry name" value="INTEGRAL MEMBRANE PROTEIN"/>
    <property type="match status" value="1"/>
</dbReference>
<comment type="similarity">
    <text evidence="5">Belongs to the SAT4 family.</text>
</comment>
<dbReference type="Proteomes" id="UP000664132">
    <property type="component" value="Unassembled WGS sequence"/>
</dbReference>
<evidence type="ECO:0000313" key="9">
    <source>
        <dbReference type="EMBL" id="KAG4423297.1"/>
    </source>
</evidence>
<dbReference type="OrthoDB" id="2496787at2759"/>
<evidence type="ECO:0000256" key="1">
    <source>
        <dbReference type="ARBA" id="ARBA00004141"/>
    </source>
</evidence>
<dbReference type="Pfam" id="PF20684">
    <property type="entry name" value="Fung_rhodopsin"/>
    <property type="match status" value="1"/>
</dbReference>
<feature type="region of interest" description="Disordered" evidence="6">
    <location>
        <begin position="440"/>
        <end position="464"/>
    </location>
</feature>
<keyword evidence="10" id="KW-1185">Reference proteome</keyword>
<keyword evidence="3 7" id="KW-1133">Transmembrane helix</keyword>
<dbReference type="InterPro" id="IPR052337">
    <property type="entry name" value="SAT4-like"/>
</dbReference>
<proteinExistence type="inferred from homology"/>
<reference evidence="9" key="1">
    <citation type="submission" date="2021-02" db="EMBL/GenBank/DDBJ databases">
        <title>Genome sequence Cadophora malorum strain M34.</title>
        <authorList>
            <person name="Stefanovic E."/>
            <person name="Vu D."/>
            <person name="Scully C."/>
            <person name="Dijksterhuis J."/>
            <person name="Roader J."/>
            <person name="Houbraken J."/>
        </authorList>
    </citation>
    <scope>NUCLEOTIDE SEQUENCE</scope>
    <source>
        <strain evidence="9">M34</strain>
    </source>
</reference>
<sequence length="464" mass="51225">MAQTTRTAADLANNGTVWGDSTGQKTDVLQTVNLVTTILVISLLTPLMLLKLTTTAYCATGFLMAHHGGGNHEWEVPREELITFQKILYADTILYGPAAFLTKTTLLLIFTRVFAHCTWTVKFIYAFIGVMACYYVPVLMLKIRLCTPIEGLWDPSVETMCFNQQSIFFTDAIVSVVTDAMVLFLPGPLVFSLNVTICKRLRIGALLGAGGLALIASTWRAVLVWSPTAYDDITVTFVRINLLGFVSLTPPPQILAGGKPLFKDGVALTSKIRIAEVGIGIICACVPTFNILFTRYTKEHWGSNARHAATGGRSPALKTNRIRRLTGDGRGIHVWRKGHRYNKSLGSEVDVDVVALKNVESEREDGESETCPAKRTVEWCKKKSKGRRGEGDDMERKVKGDDGLERDVERGDEMGDVMTVEAELEIEHVRDMNARRNIEREEDSGWPLSGGGNVVPYAEGERPV</sequence>
<evidence type="ECO:0000256" key="5">
    <source>
        <dbReference type="ARBA" id="ARBA00038359"/>
    </source>
</evidence>
<feature type="transmembrane region" description="Helical" evidence="7">
    <location>
        <begin position="272"/>
        <end position="293"/>
    </location>
</feature>
<name>A0A8H7WEG8_9HELO</name>
<evidence type="ECO:0000256" key="4">
    <source>
        <dbReference type="ARBA" id="ARBA00023136"/>
    </source>
</evidence>
<evidence type="ECO:0000313" key="10">
    <source>
        <dbReference type="Proteomes" id="UP000664132"/>
    </source>
</evidence>
<feature type="transmembrane region" description="Helical" evidence="7">
    <location>
        <begin position="203"/>
        <end position="222"/>
    </location>
</feature>
<evidence type="ECO:0000259" key="8">
    <source>
        <dbReference type="Pfam" id="PF20684"/>
    </source>
</evidence>
<feature type="transmembrane region" description="Helical" evidence="7">
    <location>
        <begin position="165"/>
        <end position="191"/>
    </location>
</feature>
<dbReference type="AlphaFoldDB" id="A0A8H7WEG8"/>
<evidence type="ECO:0000256" key="3">
    <source>
        <dbReference type="ARBA" id="ARBA00022989"/>
    </source>
</evidence>
<feature type="region of interest" description="Disordered" evidence="6">
    <location>
        <begin position="381"/>
        <end position="417"/>
    </location>
</feature>
<organism evidence="9 10">
    <name type="scientific">Cadophora malorum</name>
    <dbReference type="NCBI Taxonomy" id="108018"/>
    <lineage>
        <taxon>Eukaryota</taxon>
        <taxon>Fungi</taxon>
        <taxon>Dikarya</taxon>
        <taxon>Ascomycota</taxon>
        <taxon>Pezizomycotina</taxon>
        <taxon>Leotiomycetes</taxon>
        <taxon>Helotiales</taxon>
        <taxon>Ploettnerulaceae</taxon>
        <taxon>Cadophora</taxon>
    </lineage>
</organism>
<feature type="compositionally biased region" description="Basic and acidic residues" evidence="6">
    <location>
        <begin position="381"/>
        <end position="413"/>
    </location>
</feature>
<keyword evidence="4 7" id="KW-0472">Membrane</keyword>
<evidence type="ECO:0000256" key="6">
    <source>
        <dbReference type="SAM" id="MobiDB-lite"/>
    </source>
</evidence>
<comment type="caution">
    <text evidence="9">The sequence shown here is derived from an EMBL/GenBank/DDBJ whole genome shotgun (WGS) entry which is preliminary data.</text>
</comment>
<feature type="transmembrane region" description="Helical" evidence="7">
    <location>
        <begin position="123"/>
        <end position="145"/>
    </location>
</feature>
<evidence type="ECO:0000256" key="7">
    <source>
        <dbReference type="SAM" id="Phobius"/>
    </source>
</evidence>
<dbReference type="EMBL" id="JAFJYH010000036">
    <property type="protein sequence ID" value="KAG4423297.1"/>
    <property type="molecule type" value="Genomic_DNA"/>
</dbReference>
<feature type="domain" description="Rhodopsin" evidence="8">
    <location>
        <begin position="48"/>
        <end position="246"/>
    </location>
</feature>
<comment type="subcellular location">
    <subcellularLocation>
        <location evidence="1">Membrane</location>
        <topology evidence="1">Multi-pass membrane protein</topology>
    </subcellularLocation>
</comment>
<dbReference type="InterPro" id="IPR049326">
    <property type="entry name" value="Rhodopsin_dom_fungi"/>
</dbReference>
<accession>A0A8H7WEG8</accession>
<dbReference type="GO" id="GO:0016020">
    <property type="term" value="C:membrane"/>
    <property type="evidence" value="ECO:0007669"/>
    <property type="project" value="UniProtKB-SubCell"/>
</dbReference>
<keyword evidence="2 7" id="KW-0812">Transmembrane</keyword>
<evidence type="ECO:0000256" key="2">
    <source>
        <dbReference type="ARBA" id="ARBA00022692"/>
    </source>
</evidence>